<dbReference type="InterPro" id="IPR023393">
    <property type="entry name" value="START-like_dom_sf"/>
</dbReference>
<sequence length="301" mass="32168">MTTDKAQKQAVRASMVKTDERYAAARRNLLAPHPDPETDPAVVPLGSGLVAAESIPIDDPNGSSSESRPSVLGEPRSQDGTTMAVRAPAPAEAAGCPQSDPRVGGEGPPVEGTDPGVGLKGEQHAPGPSEAAICRATGHGWDHWFVLLDAWDASVKGHPAIAQHLVEAHGLDGWWAQSVTVGYERTRGLRARHQHADGFAFGVSRTFPVAVERLAEFVTDETRHDRWLESCTLRPRTAIPGRSARFDVEGGGRLLVTLTAKGPAKTTVTLTHEKLPDAAGVETWRVFWKDSLARLGEVVEA</sequence>
<dbReference type="SUPFAM" id="SSF55961">
    <property type="entry name" value="Bet v1-like"/>
    <property type="match status" value="1"/>
</dbReference>
<evidence type="ECO:0000313" key="2">
    <source>
        <dbReference type="EMBL" id="CAA9562765.1"/>
    </source>
</evidence>
<gene>
    <name evidence="2" type="ORF">AVDCRST_MAG59-2736</name>
</gene>
<protein>
    <submittedName>
        <fullName evidence="2">Uncharacterized protein</fullName>
    </submittedName>
</protein>
<dbReference type="Gene3D" id="3.30.530.20">
    <property type="match status" value="1"/>
</dbReference>
<dbReference type="EMBL" id="CADCWF010000175">
    <property type="protein sequence ID" value="CAA9562765.1"/>
    <property type="molecule type" value="Genomic_DNA"/>
</dbReference>
<feature type="region of interest" description="Disordered" evidence="1">
    <location>
        <begin position="25"/>
        <end position="128"/>
    </location>
</feature>
<name>A0A6J4UXH9_9BACT</name>
<proteinExistence type="predicted"/>
<evidence type="ECO:0000256" key="1">
    <source>
        <dbReference type="SAM" id="MobiDB-lite"/>
    </source>
</evidence>
<dbReference type="AlphaFoldDB" id="A0A6J4UXH9"/>
<reference evidence="2" key="1">
    <citation type="submission" date="2020-02" db="EMBL/GenBank/DDBJ databases">
        <authorList>
            <person name="Meier V. D."/>
        </authorList>
    </citation>
    <scope>NUCLEOTIDE SEQUENCE</scope>
    <source>
        <strain evidence="2">AVDCRST_MAG59</strain>
    </source>
</reference>
<accession>A0A6J4UXH9</accession>
<feature type="compositionally biased region" description="Low complexity" evidence="1">
    <location>
        <begin position="84"/>
        <end position="97"/>
    </location>
</feature>
<organism evidence="2">
    <name type="scientific">uncultured Thermomicrobiales bacterium</name>
    <dbReference type="NCBI Taxonomy" id="1645740"/>
    <lineage>
        <taxon>Bacteria</taxon>
        <taxon>Pseudomonadati</taxon>
        <taxon>Thermomicrobiota</taxon>
        <taxon>Thermomicrobia</taxon>
        <taxon>Thermomicrobiales</taxon>
        <taxon>environmental samples</taxon>
    </lineage>
</organism>
<feature type="compositionally biased region" description="Low complexity" evidence="1">
    <location>
        <begin position="108"/>
        <end position="117"/>
    </location>
</feature>